<evidence type="ECO:0000256" key="2">
    <source>
        <dbReference type="SAM" id="Phobius"/>
    </source>
</evidence>
<feature type="compositionally biased region" description="Basic and acidic residues" evidence="1">
    <location>
        <begin position="332"/>
        <end position="349"/>
    </location>
</feature>
<evidence type="ECO:0000256" key="1">
    <source>
        <dbReference type="SAM" id="MobiDB-lite"/>
    </source>
</evidence>
<keyword evidence="2" id="KW-0472">Membrane</keyword>
<organism evidence="4 5">
    <name type="scientific">Geotrichum candidum</name>
    <name type="common">Oospora lactis</name>
    <name type="synonym">Dipodascus geotrichum</name>
    <dbReference type="NCBI Taxonomy" id="1173061"/>
    <lineage>
        <taxon>Eukaryota</taxon>
        <taxon>Fungi</taxon>
        <taxon>Dikarya</taxon>
        <taxon>Ascomycota</taxon>
        <taxon>Saccharomycotina</taxon>
        <taxon>Dipodascomycetes</taxon>
        <taxon>Dipodascales</taxon>
        <taxon>Dipodascaceae</taxon>
        <taxon>Geotrichum</taxon>
    </lineage>
</organism>
<feature type="region of interest" description="Disordered" evidence="1">
    <location>
        <begin position="113"/>
        <end position="181"/>
    </location>
</feature>
<dbReference type="EMBL" id="CCBN010000002">
    <property type="protein sequence ID" value="CDO51858.1"/>
    <property type="molecule type" value="Genomic_DNA"/>
</dbReference>
<keyword evidence="3" id="KW-0732">Signal</keyword>
<keyword evidence="2" id="KW-0812">Transmembrane</keyword>
<feature type="chain" id="PRO_5005325609" description="Extracellular membrane protein CFEM domain-containing protein" evidence="3">
    <location>
        <begin position="23"/>
        <end position="691"/>
    </location>
</feature>
<keyword evidence="2" id="KW-1133">Transmembrane helix</keyword>
<dbReference type="OrthoDB" id="10690337at2759"/>
<protein>
    <recommendedName>
        <fullName evidence="6">Extracellular membrane protein CFEM domain-containing protein</fullName>
    </recommendedName>
</protein>
<keyword evidence="5" id="KW-1185">Reference proteome</keyword>
<name>A0A0J9X407_GEOCN</name>
<proteinExistence type="predicted"/>
<reference evidence="4" key="1">
    <citation type="submission" date="2014-03" db="EMBL/GenBank/DDBJ databases">
        <authorList>
            <person name="Casaregola S."/>
        </authorList>
    </citation>
    <scope>NUCLEOTIDE SEQUENCE [LARGE SCALE GENOMIC DNA]</scope>
    <source>
        <strain evidence="4">CLIB 918</strain>
    </source>
</reference>
<feature type="compositionally biased region" description="Basic and acidic residues" evidence="1">
    <location>
        <begin position="432"/>
        <end position="465"/>
    </location>
</feature>
<feature type="region of interest" description="Disordered" evidence="1">
    <location>
        <begin position="281"/>
        <end position="351"/>
    </location>
</feature>
<dbReference type="Proteomes" id="UP000242525">
    <property type="component" value="Unassembled WGS sequence"/>
</dbReference>
<gene>
    <name evidence="4" type="ORF">BN980_GECA02s02056g</name>
</gene>
<evidence type="ECO:0000313" key="4">
    <source>
        <dbReference type="EMBL" id="CDO51858.1"/>
    </source>
</evidence>
<evidence type="ECO:0000256" key="3">
    <source>
        <dbReference type="SAM" id="SignalP"/>
    </source>
</evidence>
<evidence type="ECO:0008006" key="6">
    <source>
        <dbReference type="Google" id="ProtNLM"/>
    </source>
</evidence>
<feature type="signal peptide" evidence="3">
    <location>
        <begin position="1"/>
        <end position="22"/>
    </location>
</feature>
<accession>A0A0J9X407</accession>
<feature type="region of interest" description="Disordered" evidence="1">
    <location>
        <begin position="431"/>
        <end position="468"/>
    </location>
</feature>
<dbReference type="AlphaFoldDB" id="A0A0J9X407"/>
<sequence>MNKMRNLFVLATIATVNLMVNGATVNSNIDEKCSSAAIKECLLAVHQGYTLCDSGDLTCQCNSAKDVANSCYNSCPPSKRISYIKAFVADQCNLVQSLGIDANNPIEITQNQAQDGDLPFPFPLEDSFAWDKDDDEDYDDDYDDDDGDDDDGDDDGYDYYDDNDDDDEFPHESELENKDEKKFYDEDSEYDYEEEAFVKRYEREAVNYFDSPERYHDTNNQASAALFFSKIFRKKKVTATFTKTVTNIKISYADPTTIYKTLKPSGIVNGISETDNTFIYESSTQNPSKTRAPFSDNEGKDGMSDYYNGRKFKNPVWEPEKPEDIESLIQPEESKNTEESGEPESKEYESLEDAQDFFEFEPKEPNTYLMSKKTHWPKTKTSIVSDLSDTLPTKLYKATLKFKGTEQVNETPSITFSFEQSETDIVSPVESRFYDERSSESAKNLHEDGNYNKEDEFHSTEKDAESTSLKTHRVYNTHFYSSANVPVTTDKPKNIDHSSYMTRNQGPYLTGKGPEPVYSHHTTKFLADDKEKEVTDDTIENQLENENHSASNSAITDTPKFSGVTTHTKYHSYKFPFRINTNLKKSDVKILSHEKLFDKIKKMGSSKNLATDIKKKKQPIDALSINGMDIYDKVASGAFRIAHWAPLMLIFLIFHFVDPTPGVFFCVAALSITYANFFLVDFNQLTTNILA</sequence>
<feature type="transmembrane region" description="Helical" evidence="2">
    <location>
        <begin position="662"/>
        <end position="680"/>
    </location>
</feature>
<comment type="caution">
    <text evidence="4">The sequence shown here is derived from an EMBL/GenBank/DDBJ whole genome shotgun (WGS) entry which is preliminary data.</text>
</comment>
<feature type="compositionally biased region" description="Acidic residues" evidence="1">
    <location>
        <begin position="132"/>
        <end position="169"/>
    </location>
</feature>
<evidence type="ECO:0000313" key="5">
    <source>
        <dbReference type="Proteomes" id="UP000242525"/>
    </source>
</evidence>
<feature type="compositionally biased region" description="Basic and acidic residues" evidence="1">
    <location>
        <begin position="170"/>
        <end position="181"/>
    </location>
</feature>